<dbReference type="GeneID" id="57779991"/>
<dbReference type="EMBL" id="CP023741">
    <property type="protein sequence ID" value="ATI82823.1"/>
    <property type="molecule type" value="Genomic_DNA"/>
</dbReference>
<dbReference type="Proteomes" id="UP000219422">
    <property type="component" value="Chromosome"/>
</dbReference>
<dbReference type="InterPro" id="IPR014966">
    <property type="entry name" value="FRG-dom"/>
</dbReference>
<dbReference type="RefSeq" id="WP_097385299.1">
    <property type="nucleotide sequence ID" value="NZ_CP023741.1"/>
</dbReference>
<dbReference type="KEGG" id="sya:A6768_24340"/>
<dbReference type="Pfam" id="PF08867">
    <property type="entry name" value="FRG"/>
    <property type="match status" value="1"/>
</dbReference>
<gene>
    <name evidence="2" type="ORF">A6768_24340</name>
</gene>
<evidence type="ECO:0000259" key="1">
    <source>
        <dbReference type="SMART" id="SM00901"/>
    </source>
</evidence>
<evidence type="ECO:0000313" key="2">
    <source>
        <dbReference type="EMBL" id="ATI82823.1"/>
    </source>
</evidence>
<evidence type="ECO:0000313" key="3">
    <source>
        <dbReference type="Proteomes" id="UP000219422"/>
    </source>
</evidence>
<proteinExistence type="predicted"/>
<protein>
    <submittedName>
        <fullName evidence="2">FRG domain-containing protein</fullName>
    </submittedName>
</protein>
<feature type="domain" description="FRG" evidence="1">
    <location>
        <begin position="32"/>
        <end position="130"/>
    </location>
</feature>
<name>A0A291N659_SPHYA</name>
<reference evidence="2 3" key="1">
    <citation type="submission" date="2017-10" db="EMBL/GenBank/DDBJ databases">
        <title>Sphingobium yanoikuyae S72.</title>
        <authorList>
            <person name="Sanchez E."/>
            <person name="Bustos P."/>
            <person name="Mendoza P."/>
            <person name="Guo X."/>
            <person name="Mendoza A."/>
        </authorList>
    </citation>
    <scope>NUCLEOTIDE SEQUENCE [LARGE SCALE GENOMIC DNA]</scope>
    <source>
        <strain evidence="2 3">S72</strain>
    </source>
</reference>
<accession>A0A291N659</accession>
<sequence>MPAKSKSLSAILAQQQRRKRWREFLDFAERHGSPHWLFRGVADAPNHLLVPKVGRNAKLYNPGAELVLFKNFKRRVRQFVDVRQMSDWEILALAQHHGLPTRLLDWSTNPLVAAFFAVSSKPEKTTARIYAFQASEIIDTDVTTSPFEQTTPAVYIPSSIAARIVSQRGVFTVHPDPVTPLTRTGSTSDSHYFDIEAIDRPYFERRLFGLAIDPSVIMVDIDGLCRALEWQYTRGVALGKVVF</sequence>
<dbReference type="SMART" id="SM00901">
    <property type="entry name" value="FRG"/>
    <property type="match status" value="1"/>
</dbReference>
<organism evidence="2 3">
    <name type="scientific">Sphingobium yanoikuyae</name>
    <name type="common">Sphingomonas yanoikuyae</name>
    <dbReference type="NCBI Taxonomy" id="13690"/>
    <lineage>
        <taxon>Bacteria</taxon>
        <taxon>Pseudomonadati</taxon>
        <taxon>Pseudomonadota</taxon>
        <taxon>Alphaproteobacteria</taxon>
        <taxon>Sphingomonadales</taxon>
        <taxon>Sphingomonadaceae</taxon>
        <taxon>Sphingobium</taxon>
    </lineage>
</organism>
<dbReference type="AlphaFoldDB" id="A0A291N659"/>